<dbReference type="EMBL" id="PEJP01000022">
    <property type="protein sequence ID" value="RYO63149.1"/>
    <property type="molecule type" value="Genomic_DNA"/>
</dbReference>
<sequence length="63" mass="6591">MGAIAGLVIKSKDIEATSFNKCEVDFFACGMRDFEAGSVYPDDDPTDDPDLHPTGSVAHGSAA</sequence>
<reference evidence="3" key="1">
    <citation type="journal article" date="2019" name="bioRxiv">
        <title>Genomics, evolutionary history and diagnostics of the Alternaria alternata species group including apple and Asian pear pathotypes.</title>
        <authorList>
            <person name="Armitage A.D."/>
            <person name="Cockerton H.M."/>
            <person name="Sreenivasaprasad S."/>
            <person name="Woodhall J.W."/>
            <person name="Lane C.R."/>
            <person name="Harrison R.J."/>
            <person name="Clarkson J.P."/>
        </authorList>
    </citation>
    <scope>NUCLEOTIDE SEQUENCE [LARGE SCALE GENOMIC DNA]</scope>
    <source>
        <strain evidence="3">RGR 97.0016</strain>
    </source>
</reference>
<dbReference type="AlphaFoldDB" id="A0A4Q4S0N3"/>
<evidence type="ECO:0000313" key="2">
    <source>
        <dbReference type="EMBL" id="RYO63149.1"/>
    </source>
</evidence>
<name>A0A4Q4S0N3_9PLEO</name>
<proteinExistence type="predicted"/>
<comment type="caution">
    <text evidence="2">The sequence shown here is derived from an EMBL/GenBank/DDBJ whole genome shotgun (WGS) entry which is preliminary data.</text>
</comment>
<accession>A0A4Q4S0N3</accession>
<keyword evidence="3" id="KW-1185">Reference proteome</keyword>
<evidence type="ECO:0000313" key="3">
    <source>
        <dbReference type="Proteomes" id="UP000293823"/>
    </source>
</evidence>
<gene>
    <name evidence="2" type="ORF">AA0113_g6243</name>
</gene>
<organism evidence="2 3">
    <name type="scientific">Alternaria arborescens</name>
    <dbReference type="NCBI Taxonomy" id="156630"/>
    <lineage>
        <taxon>Eukaryota</taxon>
        <taxon>Fungi</taxon>
        <taxon>Dikarya</taxon>
        <taxon>Ascomycota</taxon>
        <taxon>Pezizomycotina</taxon>
        <taxon>Dothideomycetes</taxon>
        <taxon>Pleosporomycetidae</taxon>
        <taxon>Pleosporales</taxon>
        <taxon>Pleosporineae</taxon>
        <taxon>Pleosporaceae</taxon>
        <taxon>Alternaria</taxon>
        <taxon>Alternaria sect. Alternaria</taxon>
    </lineage>
</organism>
<protein>
    <submittedName>
        <fullName evidence="2">Uncharacterized protein</fullName>
    </submittedName>
</protein>
<evidence type="ECO:0000256" key="1">
    <source>
        <dbReference type="SAM" id="MobiDB-lite"/>
    </source>
</evidence>
<dbReference type="Proteomes" id="UP000293823">
    <property type="component" value="Unassembled WGS sequence"/>
</dbReference>
<feature type="region of interest" description="Disordered" evidence="1">
    <location>
        <begin position="38"/>
        <end position="63"/>
    </location>
</feature>